<dbReference type="AlphaFoldDB" id="A0A543F9G1"/>
<gene>
    <name evidence="1" type="ORF">FB390_2095</name>
</gene>
<dbReference type="Proteomes" id="UP000316331">
    <property type="component" value="Unassembled WGS sequence"/>
</dbReference>
<dbReference type="RefSeq" id="WP_141808754.1">
    <property type="nucleotide sequence ID" value="NZ_VFPG01000001.1"/>
</dbReference>
<dbReference type="Pfam" id="PF05655">
    <property type="entry name" value="AvrD"/>
    <property type="match status" value="1"/>
</dbReference>
<evidence type="ECO:0000313" key="2">
    <source>
        <dbReference type="Proteomes" id="UP000316331"/>
    </source>
</evidence>
<comment type="caution">
    <text evidence="1">The sequence shown here is derived from an EMBL/GenBank/DDBJ whole genome shotgun (WGS) entry which is preliminary data.</text>
</comment>
<dbReference type="EMBL" id="VFPG01000001">
    <property type="protein sequence ID" value="TQM30469.1"/>
    <property type="molecule type" value="Genomic_DNA"/>
</dbReference>
<keyword evidence="2" id="KW-1185">Reference proteome</keyword>
<organism evidence="1 2">
    <name type="scientific">Nocardia bhagyanarayanae</name>
    <dbReference type="NCBI Taxonomy" id="1215925"/>
    <lineage>
        <taxon>Bacteria</taxon>
        <taxon>Bacillati</taxon>
        <taxon>Actinomycetota</taxon>
        <taxon>Actinomycetes</taxon>
        <taxon>Mycobacteriales</taxon>
        <taxon>Nocardiaceae</taxon>
        <taxon>Nocardia</taxon>
    </lineage>
</organism>
<reference evidence="1 2" key="1">
    <citation type="submission" date="2019-06" db="EMBL/GenBank/DDBJ databases">
        <title>Sequencing the genomes of 1000 actinobacteria strains.</title>
        <authorList>
            <person name="Klenk H.-P."/>
        </authorList>
    </citation>
    <scope>NUCLEOTIDE SEQUENCE [LARGE SCALE GENOMIC DNA]</scope>
    <source>
        <strain evidence="1 2">DSM 103495</strain>
    </source>
</reference>
<dbReference type="OrthoDB" id="4919083at2"/>
<sequence>MTVSFSSYDEPLGPRSDRYFGEGYKKVSPELADLRIRRSTQLGAKHSGVARLSYPAAWSTKKHRELVPHVSSVDTIMLAASLCDAAITHARDLSPAESSRMWVRQAAVRAGAAPHEDLDRIPVEAEITTTTAAAEDADEIETAFKFRVGNLTGTLTMVHPVGSGALDVPGTDHIEQLSDIYGPAPHYYLNGVKDHTLTAADLTVDETATRINSRQRVSTGVEGGYVGAESAYWDSVSPIDAIVGAAQLSQILLYQMDGLDRRNSNTLWMRKLEFVTEGPRRPSTEPFDGTVEIRRTSTIDRGGQRWRSADLLIKEFQGVTGFCLLAHQLPD</sequence>
<evidence type="ECO:0000313" key="1">
    <source>
        <dbReference type="EMBL" id="TQM30469.1"/>
    </source>
</evidence>
<protein>
    <submittedName>
        <fullName evidence="1">Avirulence D protein (AvrD)</fullName>
    </submittedName>
</protein>
<dbReference type="InterPro" id="IPR008799">
    <property type="entry name" value="Pseudomon_AvrD"/>
</dbReference>
<accession>A0A543F9G1</accession>
<name>A0A543F9G1_9NOCA</name>
<proteinExistence type="predicted"/>